<accession>A0A2P5HM03</accession>
<evidence type="ECO:0000313" key="2">
    <source>
        <dbReference type="Proteomes" id="UP000094444"/>
    </source>
</evidence>
<feature type="non-terminal residue" evidence="1">
    <location>
        <position position="1"/>
    </location>
</feature>
<dbReference type="EMBL" id="MAVT02001325">
    <property type="protein sequence ID" value="POS71265.1"/>
    <property type="molecule type" value="Genomic_DNA"/>
</dbReference>
<dbReference type="Proteomes" id="UP000094444">
    <property type="component" value="Unassembled WGS sequence"/>
</dbReference>
<dbReference type="AlphaFoldDB" id="A0A2P5HM03"/>
<proteinExistence type="predicted"/>
<reference evidence="1" key="1">
    <citation type="submission" date="2017-09" db="EMBL/GenBank/DDBJ databases">
        <title>Polyketide synthases of a Diaporthe helianthi virulent isolate.</title>
        <authorList>
            <person name="Baroncelli R."/>
        </authorList>
    </citation>
    <scope>NUCLEOTIDE SEQUENCE [LARGE SCALE GENOMIC DNA]</scope>
    <source>
        <strain evidence="1">7/96</strain>
    </source>
</reference>
<comment type="caution">
    <text evidence="1">The sequence shown here is derived from an EMBL/GenBank/DDBJ whole genome shotgun (WGS) entry which is preliminary data.</text>
</comment>
<sequence>PIVGPVRCPTLKCLGEDDQDEVPVTKVAGSFGPGSNIWAIGMVSPARHDHRKFAIRTPAALGPMNGPDATWVPDGIRTFRDVNGRAVDEFYTHGSWLRDADIKDNELVATSTLHLILELEAYLNKTDKILAWDNDPDDREWFEPLTCFAERVDPVLDLPATSTMGSPSQDMLSRA</sequence>
<dbReference type="OrthoDB" id="310217at2759"/>
<name>A0A2P5HM03_DIAHE</name>
<keyword evidence="2" id="KW-1185">Reference proteome</keyword>
<protein>
    <submittedName>
        <fullName evidence="1">Uncharacterized protein</fullName>
    </submittedName>
</protein>
<organism evidence="1 2">
    <name type="scientific">Diaporthe helianthi</name>
    <dbReference type="NCBI Taxonomy" id="158607"/>
    <lineage>
        <taxon>Eukaryota</taxon>
        <taxon>Fungi</taxon>
        <taxon>Dikarya</taxon>
        <taxon>Ascomycota</taxon>
        <taxon>Pezizomycotina</taxon>
        <taxon>Sordariomycetes</taxon>
        <taxon>Sordariomycetidae</taxon>
        <taxon>Diaporthales</taxon>
        <taxon>Diaporthaceae</taxon>
        <taxon>Diaporthe</taxon>
    </lineage>
</organism>
<dbReference type="InParanoid" id="A0A2P5HM03"/>
<gene>
    <name evidence="1" type="ORF">DHEL01_v210337</name>
</gene>
<evidence type="ECO:0000313" key="1">
    <source>
        <dbReference type="EMBL" id="POS71265.1"/>
    </source>
</evidence>